<evidence type="ECO:0000256" key="4">
    <source>
        <dbReference type="ARBA" id="ARBA00022737"/>
    </source>
</evidence>
<dbReference type="GO" id="GO:0005886">
    <property type="term" value="C:plasma membrane"/>
    <property type="evidence" value="ECO:0007669"/>
    <property type="project" value="UniProtKB-SubCell"/>
</dbReference>
<comment type="caution">
    <text evidence="13">The sequence shown here is derived from an EMBL/GenBank/DDBJ whole genome shotgun (WGS) entry which is preliminary data.</text>
</comment>
<evidence type="ECO:0000256" key="7">
    <source>
        <dbReference type="ARBA" id="ARBA00023136"/>
    </source>
</evidence>
<keyword evidence="14" id="KW-1185">Reference proteome</keyword>
<evidence type="ECO:0000256" key="6">
    <source>
        <dbReference type="ARBA" id="ARBA00023122"/>
    </source>
</evidence>
<feature type="domain" description="CNNM transmembrane" evidence="12">
    <location>
        <begin position="1"/>
        <end position="197"/>
    </location>
</feature>
<dbReference type="PROSITE" id="PS51846">
    <property type="entry name" value="CNNM"/>
    <property type="match status" value="1"/>
</dbReference>
<dbReference type="AlphaFoldDB" id="A0A6N8J6R1"/>
<dbReference type="PANTHER" id="PTHR43099">
    <property type="entry name" value="UPF0053 PROTEIN YRKA"/>
    <property type="match status" value="1"/>
</dbReference>
<evidence type="ECO:0000259" key="11">
    <source>
        <dbReference type="PROSITE" id="PS51371"/>
    </source>
</evidence>
<dbReference type="InterPro" id="IPR051676">
    <property type="entry name" value="UPF0053_domain"/>
</dbReference>
<evidence type="ECO:0000256" key="9">
    <source>
        <dbReference type="PROSITE-ProRule" id="PRU01193"/>
    </source>
</evidence>
<accession>A0A6N8J6R1</accession>
<evidence type="ECO:0000256" key="3">
    <source>
        <dbReference type="ARBA" id="ARBA00022692"/>
    </source>
</evidence>
<keyword evidence="5 9" id="KW-1133">Transmembrane helix</keyword>
<protein>
    <submittedName>
        <fullName evidence="13">DUF21 domain-containing protein</fullName>
    </submittedName>
</protein>
<dbReference type="InterPro" id="IPR046342">
    <property type="entry name" value="CBS_dom_sf"/>
</dbReference>
<organism evidence="13 14">
    <name type="scientific">Chitinophaga oryziterrae</name>
    <dbReference type="NCBI Taxonomy" id="1031224"/>
    <lineage>
        <taxon>Bacteria</taxon>
        <taxon>Pseudomonadati</taxon>
        <taxon>Bacteroidota</taxon>
        <taxon>Chitinophagia</taxon>
        <taxon>Chitinophagales</taxon>
        <taxon>Chitinophagaceae</taxon>
        <taxon>Chitinophaga</taxon>
    </lineage>
</organism>
<proteinExistence type="predicted"/>
<dbReference type="PANTHER" id="PTHR43099:SF2">
    <property type="entry name" value="UPF0053 PROTEIN YRKA"/>
    <property type="match status" value="1"/>
</dbReference>
<feature type="transmembrane region" description="Helical" evidence="10">
    <location>
        <begin position="56"/>
        <end position="79"/>
    </location>
</feature>
<dbReference type="Gene3D" id="3.10.580.10">
    <property type="entry name" value="CBS-domain"/>
    <property type="match status" value="1"/>
</dbReference>
<dbReference type="InterPro" id="IPR005170">
    <property type="entry name" value="Transptr-assoc_dom"/>
</dbReference>
<gene>
    <name evidence="13" type="ORF">GO495_09895</name>
</gene>
<keyword evidence="4" id="KW-0677">Repeat</keyword>
<dbReference type="RefSeq" id="WP_157299520.1">
    <property type="nucleotide sequence ID" value="NZ_BAAAZB010000010.1"/>
</dbReference>
<evidence type="ECO:0000256" key="8">
    <source>
        <dbReference type="PROSITE-ProRule" id="PRU00703"/>
    </source>
</evidence>
<keyword evidence="2" id="KW-1003">Cell membrane</keyword>
<keyword evidence="7 9" id="KW-0472">Membrane</keyword>
<dbReference type="Gene3D" id="3.30.465.10">
    <property type="match status" value="1"/>
</dbReference>
<evidence type="ECO:0000313" key="13">
    <source>
        <dbReference type="EMBL" id="MVT40890.1"/>
    </source>
</evidence>
<comment type="subcellular location">
    <subcellularLocation>
        <location evidence="1">Cell membrane</location>
        <topology evidence="1">Multi-pass membrane protein</topology>
    </subcellularLocation>
</comment>
<dbReference type="SUPFAM" id="SSF54631">
    <property type="entry name" value="CBS-domain pair"/>
    <property type="match status" value="1"/>
</dbReference>
<keyword evidence="6 8" id="KW-0129">CBS domain</keyword>
<evidence type="ECO:0000256" key="1">
    <source>
        <dbReference type="ARBA" id="ARBA00004651"/>
    </source>
</evidence>
<evidence type="ECO:0000256" key="5">
    <source>
        <dbReference type="ARBA" id="ARBA00022989"/>
    </source>
</evidence>
<evidence type="ECO:0000256" key="10">
    <source>
        <dbReference type="SAM" id="Phobius"/>
    </source>
</evidence>
<feature type="transmembrane region" description="Helical" evidence="10">
    <location>
        <begin position="140"/>
        <end position="162"/>
    </location>
</feature>
<dbReference type="InterPro" id="IPR016169">
    <property type="entry name" value="FAD-bd_PCMH_sub2"/>
</dbReference>
<dbReference type="GO" id="GO:0050660">
    <property type="term" value="F:flavin adenine dinucleotide binding"/>
    <property type="evidence" value="ECO:0007669"/>
    <property type="project" value="InterPro"/>
</dbReference>
<dbReference type="OrthoDB" id="9798188at2"/>
<dbReference type="Pfam" id="PF01595">
    <property type="entry name" value="CNNM"/>
    <property type="match status" value="1"/>
</dbReference>
<feature type="domain" description="CBS" evidence="11">
    <location>
        <begin position="279"/>
        <end position="335"/>
    </location>
</feature>
<sequence length="433" mass="49026">MEVVVIILVLILLNGLFSMSESAMESARKARLEFLANKGDEKAKTALKLANNPDRFLSTVQIGITLISILIGIYSGATWRMELIDIVARIEYLAPYSHGIATAIIVLVITYFTIVLGELVPKRLGVARPEAISRQLAAPMLWLSRITSPFIWLLTISTNLLVSLFKLQPSDNNNVTEEEIKAMINEGTSSGAIEETEQEIIERVFHLGDRNITSLMTHRTDIVWLDMTDQKEILRDKIFESVHSVYPVCDGQIDKILGIVSIKDLYLAAASNNYTLEPIIKKPLFIPENNSAYQVLEKFKETQSHAAFIVDEYGTFLGMITLNDILEAIVGDMPETGQDDDYEIVRREDGSYLVDGQIPFYDFLSRFDKEDWMAEFEQEFDTMAGFILHHQEHIPKIGEKFEWRGFTFEIVDMDAHRIDKVLVEAPEPGVEEG</sequence>
<feature type="domain" description="CBS" evidence="11">
    <location>
        <begin position="216"/>
        <end position="275"/>
    </location>
</feature>
<dbReference type="InterPro" id="IPR044751">
    <property type="entry name" value="Ion_transp-like_CBS"/>
</dbReference>
<dbReference type="SMART" id="SM00116">
    <property type="entry name" value="CBS"/>
    <property type="match status" value="2"/>
</dbReference>
<keyword evidence="3 9" id="KW-0812">Transmembrane</keyword>
<dbReference type="SUPFAM" id="SSF56176">
    <property type="entry name" value="FAD-binding/transporter-associated domain-like"/>
    <property type="match status" value="1"/>
</dbReference>
<dbReference type="Proteomes" id="UP000468388">
    <property type="component" value="Unassembled WGS sequence"/>
</dbReference>
<dbReference type="InterPro" id="IPR036318">
    <property type="entry name" value="FAD-bd_PCMH-like_sf"/>
</dbReference>
<evidence type="ECO:0000259" key="12">
    <source>
        <dbReference type="PROSITE" id="PS51846"/>
    </source>
</evidence>
<dbReference type="Pfam" id="PF03471">
    <property type="entry name" value="CorC_HlyC"/>
    <property type="match status" value="1"/>
</dbReference>
<dbReference type="Pfam" id="PF00571">
    <property type="entry name" value="CBS"/>
    <property type="match status" value="1"/>
</dbReference>
<evidence type="ECO:0000313" key="14">
    <source>
        <dbReference type="Proteomes" id="UP000468388"/>
    </source>
</evidence>
<reference evidence="13 14" key="1">
    <citation type="submission" date="2019-12" db="EMBL/GenBank/DDBJ databases">
        <title>The draft genomic sequence of strain Chitinophaga oryziterrae JCM 16595.</title>
        <authorList>
            <person name="Zhang X."/>
        </authorList>
    </citation>
    <scope>NUCLEOTIDE SEQUENCE [LARGE SCALE GENOMIC DNA]</scope>
    <source>
        <strain evidence="13 14">JCM 16595</strain>
    </source>
</reference>
<dbReference type="SMART" id="SM01091">
    <property type="entry name" value="CorC_HlyC"/>
    <property type="match status" value="1"/>
</dbReference>
<dbReference type="CDD" id="cd04590">
    <property type="entry name" value="CBS_pair_CorC_HlyC_assoc"/>
    <property type="match status" value="1"/>
</dbReference>
<dbReference type="InterPro" id="IPR000644">
    <property type="entry name" value="CBS_dom"/>
</dbReference>
<dbReference type="PROSITE" id="PS51371">
    <property type="entry name" value="CBS"/>
    <property type="match status" value="2"/>
</dbReference>
<feature type="transmembrane region" description="Helical" evidence="10">
    <location>
        <begin position="100"/>
        <end position="120"/>
    </location>
</feature>
<name>A0A6N8J6R1_9BACT</name>
<dbReference type="InterPro" id="IPR002550">
    <property type="entry name" value="CNNM"/>
</dbReference>
<dbReference type="EMBL" id="WRXO01000002">
    <property type="protein sequence ID" value="MVT40890.1"/>
    <property type="molecule type" value="Genomic_DNA"/>
</dbReference>
<evidence type="ECO:0000256" key="2">
    <source>
        <dbReference type="ARBA" id="ARBA00022475"/>
    </source>
</evidence>